<evidence type="ECO:0000256" key="1">
    <source>
        <dbReference type="SAM" id="MobiDB-lite"/>
    </source>
</evidence>
<reference evidence="2 3" key="1">
    <citation type="submission" date="2011-09" db="EMBL/GenBank/DDBJ databases">
        <title>The draft genome of Methylobacterium extorquens DSM 13060.</title>
        <authorList>
            <consortium name="US DOE Joint Genome Institute (JGI-PGF)"/>
            <person name="Lucas S."/>
            <person name="Han J."/>
            <person name="Lapidus A."/>
            <person name="Cheng J.-F."/>
            <person name="Goodwin L."/>
            <person name="Pitluck S."/>
            <person name="Peters L."/>
            <person name="Land M.L."/>
            <person name="Hauser L."/>
            <person name="Koskimaki J."/>
            <person name="Halonen O."/>
            <person name="Pirttila A."/>
            <person name="Frank C."/>
            <person name="Woyke T.J."/>
        </authorList>
    </citation>
    <scope>NUCLEOTIDE SEQUENCE [LARGE SCALE GENOMIC DNA]</scope>
    <source>
        <strain evidence="2 3">DSM 13060</strain>
    </source>
</reference>
<organism evidence="2 3">
    <name type="scientific">Methylorubrum extorquens DSM 13060</name>
    <dbReference type="NCBI Taxonomy" id="882800"/>
    <lineage>
        <taxon>Bacteria</taxon>
        <taxon>Pseudomonadati</taxon>
        <taxon>Pseudomonadota</taxon>
        <taxon>Alphaproteobacteria</taxon>
        <taxon>Hyphomicrobiales</taxon>
        <taxon>Methylobacteriaceae</taxon>
        <taxon>Methylorubrum</taxon>
    </lineage>
</organism>
<gene>
    <name evidence="2" type="ORF">MetexDRAFT_1383</name>
</gene>
<evidence type="ECO:0000313" key="2">
    <source>
        <dbReference type="EMBL" id="EHP93702.1"/>
    </source>
</evidence>
<comment type="caution">
    <text evidence="2">The sequence shown here is derived from an EMBL/GenBank/DDBJ whole genome shotgun (WGS) entry which is preliminary data.</text>
</comment>
<feature type="compositionally biased region" description="Basic and acidic residues" evidence="1">
    <location>
        <begin position="161"/>
        <end position="170"/>
    </location>
</feature>
<sequence length="251" mass="27098">MFRSPGARPPPSLSRGGLPAPCAIAREQKRSWAAFHASVSPFLPPADKIGIPAPSQSDGCAYRARSSLSVNAFGTPRVADFGQSAGLLFLNHLARTRARPIEIEPVRGLGTVPRLSVSLDCPCPSVKCLQRKPAGRSPRLIASERQSGTDRSGRQAPYRAEQGRRRDHRDVRRGHDKPIVQRPAVLAFAACHSWQLGVIAAEGADDPSVRNGTPAPRDAKNFSIRRSLSRRVTATKYTPVIVFACPTTAKA</sequence>
<accession>H1KFH1</accession>
<name>H1KFH1_METEX</name>
<dbReference type="AlphaFoldDB" id="H1KFH1"/>
<protein>
    <submittedName>
        <fullName evidence="2">Uncharacterized protein</fullName>
    </submittedName>
</protein>
<evidence type="ECO:0000313" key="3">
    <source>
        <dbReference type="Proteomes" id="UP000004382"/>
    </source>
</evidence>
<proteinExistence type="predicted"/>
<dbReference type="EMBL" id="AGJK01000024">
    <property type="protein sequence ID" value="EHP93702.1"/>
    <property type="molecule type" value="Genomic_DNA"/>
</dbReference>
<feature type="region of interest" description="Disordered" evidence="1">
    <location>
        <begin position="134"/>
        <end position="174"/>
    </location>
</feature>
<dbReference type="Proteomes" id="UP000004382">
    <property type="component" value="Unassembled WGS sequence"/>
</dbReference>